<name>A0A1I0PZ63_9FIRM</name>
<dbReference type="Pfam" id="PF13031">
    <property type="entry name" value="DUF3892"/>
    <property type="match status" value="1"/>
</dbReference>
<keyword evidence="2" id="KW-1185">Reference proteome</keyword>
<dbReference type="EMBL" id="FOJI01000006">
    <property type="protein sequence ID" value="SEW19972.1"/>
    <property type="molecule type" value="Genomic_DNA"/>
</dbReference>
<protein>
    <recommendedName>
        <fullName evidence="3">DUF3892 domain-containing protein</fullName>
    </recommendedName>
</protein>
<organism evidence="1 2">
    <name type="scientific">[Clostridium] fimetarium</name>
    <dbReference type="NCBI Taxonomy" id="99656"/>
    <lineage>
        <taxon>Bacteria</taxon>
        <taxon>Bacillati</taxon>
        <taxon>Bacillota</taxon>
        <taxon>Clostridia</taxon>
        <taxon>Lachnospirales</taxon>
        <taxon>Lachnospiraceae</taxon>
    </lineage>
</organism>
<dbReference type="RefSeq" id="WP_092453346.1">
    <property type="nucleotide sequence ID" value="NZ_FOJI01000006.1"/>
</dbReference>
<sequence length="104" mass="11942">MADYGICEVHYNDDHSKIEEVHAFEIIENDAGEKHTDGIKHTFSKESIILRIDCGDKVTTLIKNDKGEWDRGSKVIVYTEDKGKFIRTKNNTKKVDNLGELPEY</sequence>
<dbReference type="OrthoDB" id="2084171at2"/>
<reference evidence="1 2" key="1">
    <citation type="submission" date="2016-10" db="EMBL/GenBank/DDBJ databases">
        <authorList>
            <person name="de Groot N.N."/>
        </authorList>
    </citation>
    <scope>NUCLEOTIDE SEQUENCE [LARGE SCALE GENOMIC DNA]</scope>
    <source>
        <strain evidence="1 2">DSM 9179</strain>
    </source>
</reference>
<accession>A0A1I0PZ63</accession>
<gene>
    <name evidence="1" type="ORF">SAMN05421659_106163</name>
</gene>
<proteinExistence type="predicted"/>
<dbReference type="AlphaFoldDB" id="A0A1I0PZ63"/>
<evidence type="ECO:0000313" key="2">
    <source>
        <dbReference type="Proteomes" id="UP000199701"/>
    </source>
</evidence>
<dbReference type="InterPro" id="IPR024997">
    <property type="entry name" value="DUF3892"/>
</dbReference>
<evidence type="ECO:0008006" key="3">
    <source>
        <dbReference type="Google" id="ProtNLM"/>
    </source>
</evidence>
<dbReference type="Proteomes" id="UP000199701">
    <property type="component" value="Unassembled WGS sequence"/>
</dbReference>
<evidence type="ECO:0000313" key="1">
    <source>
        <dbReference type="EMBL" id="SEW19972.1"/>
    </source>
</evidence>